<comment type="similarity">
    <text evidence="2 7">Belongs to the ExbD/TolR family.</text>
</comment>
<evidence type="ECO:0000313" key="9">
    <source>
        <dbReference type="EMBL" id="TWU19313.1"/>
    </source>
</evidence>
<comment type="subcellular location">
    <subcellularLocation>
        <location evidence="1">Cell membrane</location>
        <topology evidence="1">Single-pass membrane protein</topology>
    </subcellularLocation>
    <subcellularLocation>
        <location evidence="7">Cell membrane</location>
        <topology evidence="7">Single-pass type II membrane protein</topology>
    </subcellularLocation>
</comment>
<keyword evidence="4 7" id="KW-0812">Transmembrane</keyword>
<dbReference type="AlphaFoldDB" id="A0A5C6C456"/>
<reference evidence="9 10" key="1">
    <citation type="journal article" date="2020" name="Antonie Van Leeuwenhoek">
        <title>Rhodopirellula heiligendammensis sp. nov., Rhodopirellula pilleata sp. nov., and Rhodopirellula solitaria sp. nov. isolated from natural or artificial marine surfaces in Northern Germany and California, USA, and emended description of the genus Rhodopirellula.</title>
        <authorList>
            <person name="Kallscheuer N."/>
            <person name="Wiegand S."/>
            <person name="Jogler M."/>
            <person name="Boedeker C."/>
            <person name="Peeters S.H."/>
            <person name="Rast P."/>
            <person name="Heuer A."/>
            <person name="Jetten M.S.M."/>
            <person name="Rohde M."/>
            <person name="Jogler C."/>
        </authorList>
    </citation>
    <scope>NUCLEOTIDE SEQUENCE [LARGE SCALE GENOMIC DNA]</scope>
    <source>
        <strain evidence="9 10">Poly21</strain>
    </source>
</reference>
<dbReference type="OrthoDB" id="280760at2"/>
<protein>
    <submittedName>
        <fullName evidence="9">Biopolymer transport protein ExbD/TolR</fullName>
    </submittedName>
</protein>
<dbReference type="PANTHER" id="PTHR30558:SF3">
    <property type="entry name" value="BIOPOLYMER TRANSPORT PROTEIN EXBD-RELATED"/>
    <property type="match status" value="1"/>
</dbReference>
<gene>
    <name evidence="9" type="ORF">Poly21_14850</name>
</gene>
<keyword evidence="7" id="KW-0813">Transport</keyword>
<dbReference type="GO" id="GO:0022857">
    <property type="term" value="F:transmembrane transporter activity"/>
    <property type="evidence" value="ECO:0007669"/>
    <property type="project" value="InterPro"/>
</dbReference>
<dbReference type="PANTHER" id="PTHR30558">
    <property type="entry name" value="EXBD MEMBRANE COMPONENT OF PMF-DRIVEN MACROMOLECULE IMPORT SYSTEM"/>
    <property type="match status" value="1"/>
</dbReference>
<name>A0A5C6C456_9BACT</name>
<keyword evidence="7" id="KW-0653">Protein transport</keyword>
<evidence type="ECO:0000256" key="4">
    <source>
        <dbReference type="ARBA" id="ARBA00022692"/>
    </source>
</evidence>
<keyword evidence="5 8" id="KW-1133">Transmembrane helix</keyword>
<keyword evidence="6 8" id="KW-0472">Membrane</keyword>
<dbReference type="RefSeq" id="WP_146406161.1">
    <property type="nucleotide sequence ID" value="NZ_SJPU01000001.1"/>
</dbReference>
<dbReference type="Pfam" id="PF02472">
    <property type="entry name" value="ExbD"/>
    <property type="match status" value="1"/>
</dbReference>
<dbReference type="GO" id="GO:0015031">
    <property type="term" value="P:protein transport"/>
    <property type="evidence" value="ECO:0007669"/>
    <property type="project" value="UniProtKB-KW"/>
</dbReference>
<evidence type="ECO:0000256" key="5">
    <source>
        <dbReference type="ARBA" id="ARBA00022989"/>
    </source>
</evidence>
<dbReference type="InterPro" id="IPR003400">
    <property type="entry name" value="ExbD"/>
</dbReference>
<feature type="transmembrane region" description="Helical" evidence="8">
    <location>
        <begin position="15"/>
        <end position="32"/>
    </location>
</feature>
<accession>A0A5C6C456</accession>
<evidence type="ECO:0000256" key="8">
    <source>
        <dbReference type="SAM" id="Phobius"/>
    </source>
</evidence>
<evidence type="ECO:0000256" key="7">
    <source>
        <dbReference type="RuleBase" id="RU003879"/>
    </source>
</evidence>
<sequence>MKAPHRRDANDNEPGMTSMIDVVFLLLVFFVWTSSFDEPERDIASQIAMPAKAAQAIAMDDGSAPPESTLDDQEPRREEVVVRILAGADGLRYQIGAVEAATLSELISKLQRIASLPTSPLLIVDPDDSVDFEDCIEVYDHAIGFGFPRVLFAVD</sequence>
<evidence type="ECO:0000256" key="1">
    <source>
        <dbReference type="ARBA" id="ARBA00004162"/>
    </source>
</evidence>
<dbReference type="EMBL" id="SJPU01000001">
    <property type="protein sequence ID" value="TWU19313.1"/>
    <property type="molecule type" value="Genomic_DNA"/>
</dbReference>
<dbReference type="GO" id="GO:0005886">
    <property type="term" value="C:plasma membrane"/>
    <property type="evidence" value="ECO:0007669"/>
    <property type="project" value="UniProtKB-SubCell"/>
</dbReference>
<keyword evidence="10" id="KW-1185">Reference proteome</keyword>
<organism evidence="9 10">
    <name type="scientific">Allorhodopirellula heiligendammensis</name>
    <dbReference type="NCBI Taxonomy" id="2714739"/>
    <lineage>
        <taxon>Bacteria</taxon>
        <taxon>Pseudomonadati</taxon>
        <taxon>Planctomycetota</taxon>
        <taxon>Planctomycetia</taxon>
        <taxon>Pirellulales</taxon>
        <taxon>Pirellulaceae</taxon>
        <taxon>Allorhodopirellula</taxon>
    </lineage>
</organism>
<evidence type="ECO:0000313" key="10">
    <source>
        <dbReference type="Proteomes" id="UP000319908"/>
    </source>
</evidence>
<comment type="caution">
    <text evidence="9">The sequence shown here is derived from an EMBL/GenBank/DDBJ whole genome shotgun (WGS) entry which is preliminary data.</text>
</comment>
<evidence type="ECO:0000256" key="6">
    <source>
        <dbReference type="ARBA" id="ARBA00023136"/>
    </source>
</evidence>
<evidence type="ECO:0000256" key="2">
    <source>
        <dbReference type="ARBA" id="ARBA00005811"/>
    </source>
</evidence>
<evidence type="ECO:0000256" key="3">
    <source>
        <dbReference type="ARBA" id="ARBA00022475"/>
    </source>
</evidence>
<keyword evidence="3" id="KW-1003">Cell membrane</keyword>
<proteinExistence type="inferred from homology"/>
<dbReference type="Proteomes" id="UP000319908">
    <property type="component" value="Unassembled WGS sequence"/>
</dbReference>